<gene>
    <name evidence="4" type="ORF">MIND_01237800</name>
</gene>
<dbReference type="RefSeq" id="XP_037214838.1">
    <property type="nucleotide sequence ID" value="XM_037368870.1"/>
</dbReference>
<evidence type="ECO:0000313" key="5">
    <source>
        <dbReference type="Proteomes" id="UP000636479"/>
    </source>
</evidence>
<protein>
    <recommendedName>
        <fullName evidence="3">DUF6533 domain-containing protein</fullName>
    </recommendedName>
</protein>
<keyword evidence="2" id="KW-1133">Transmembrane helix</keyword>
<keyword evidence="2" id="KW-0472">Membrane</keyword>
<evidence type="ECO:0000259" key="3">
    <source>
        <dbReference type="Pfam" id="PF20151"/>
    </source>
</evidence>
<name>A0A8H6VU76_9AGAR</name>
<feature type="region of interest" description="Disordered" evidence="1">
    <location>
        <begin position="241"/>
        <end position="266"/>
    </location>
</feature>
<keyword evidence="5" id="KW-1185">Reference proteome</keyword>
<dbReference type="OrthoDB" id="2745134at2759"/>
<reference evidence="4" key="1">
    <citation type="submission" date="2020-05" db="EMBL/GenBank/DDBJ databases">
        <title>Mycena genomes resolve the evolution of fungal bioluminescence.</title>
        <authorList>
            <person name="Tsai I.J."/>
        </authorList>
    </citation>
    <scope>NUCLEOTIDE SEQUENCE</scope>
    <source>
        <strain evidence="4">171206Taipei</strain>
    </source>
</reference>
<accession>A0A8H6VU76</accession>
<evidence type="ECO:0000256" key="2">
    <source>
        <dbReference type="SAM" id="Phobius"/>
    </source>
</evidence>
<dbReference type="InterPro" id="IPR045340">
    <property type="entry name" value="DUF6533"/>
</dbReference>
<dbReference type="GeneID" id="59351386"/>
<dbReference type="EMBL" id="JACAZF010000012">
    <property type="protein sequence ID" value="KAF7292111.1"/>
    <property type="molecule type" value="Genomic_DNA"/>
</dbReference>
<keyword evidence="2" id="KW-0812">Transmembrane</keyword>
<evidence type="ECO:0000256" key="1">
    <source>
        <dbReference type="SAM" id="MobiDB-lite"/>
    </source>
</evidence>
<proteinExistence type="predicted"/>
<feature type="domain" description="DUF6533" evidence="3">
    <location>
        <begin position="18"/>
        <end position="67"/>
    </location>
</feature>
<feature type="transmembrane region" description="Helical" evidence="2">
    <location>
        <begin position="126"/>
        <end position="146"/>
    </location>
</feature>
<feature type="transmembrane region" description="Helical" evidence="2">
    <location>
        <begin position="17"/>
        <end position="35"/>
    </location>
</feature>
<evidence type="ECO:0000313" key="4">
    <source>
        <dbReference type="EMBL" id="KAF7292111.1"/>
    </source>
</evidence>
<feature type="transmembrane region" description="Helical" evidence="2">
    <location>
        <begin position="56"/>
        <end position="78"/>
    </location>
</feature>
<feature type="transmembrane region" description="Helical" evidence="2">
    <location>
        <begin position="98"/>
        <end position="114"/>
    </location>
</feature>
<dbReference type="AlphaFoldDB" id="A0A8H6VU76"/>
<dbReference type="Pfam" id="PF20151">
    <property type="entry name" value="DUF6533"/>
    <property type="match status" value="1"/>
</dbReference>
<comment type="caution">
    <text evidence="4">The sequence shown here is derived from an EMBL/GenBank/DDBJ whole genome shotgun (WGS) entry which is preliminary data.</text>
</comment>
<sequence length="298" mass="33157">MSEAGSVAIQHQLNANYYLNTASFTLLFYDYLLTLPLETARFWPAASRHRVSAVNVLFFVNRYGTLFGNIPVVMQYFWTGRPSAVKLSVCISLHTYHQYFAVVTQIIIGIMLILRTYALYERNRRVLTLMVCVAAAVIAVGAWAVLAPTHVPEDAPRISLYIGCFSAVNESQTTRLAIAWGAGTSAAAGGQGERTGRSAFTRRIDILWCDTAVNDLQHSDLCTCRPCHPGPAHDLHQRHFLDHDLPPDAQPPRPGTREHVRPRRQYLADTDVHGPRLGGYVFHARGRRTARSTLGSDA</sequence>
<organism evidence="4 5">
    <name type="scientific">Mycena indigotica</name>
    <dbReference type="NCBI Taxonomy" id="2126181"/>
    <lineage>
        <taxon>Eukaryota</taxon>
        <taxon>Fungi</taxon>
        <taxon>Dikarya</taxon>
        <taxon>Basidiomycota</taxon>
        <taxon>Agaricomycotina</taxon>
        <taxon>Agaricomycetes</taxon>
        <taxon>Agaricomycetidae</taxon>
        <taxon>Agaricales</taxon>
        <taxon>Marasmiineae</taxon>
        <taxon>Mycenaceae</taxon>
        <taxon>Mycena</taxon>
    </lineage>
</organism>
<dbReference type="Proteomes" id="UP000636479">
    <property type="component" value="Unassembled WGS sequence"/>
</dbReference>